<dbReference type="EMBL" id="MT711976">
    <property type="protein sequence ID" value="QMP84366.1"/>
    <property type="molecule type" value="Genomic_DNA"/>
</dbReference>
<gene>
    <name evidence="1" type="ORF">HUN41_00012</name>
    <name evidence="2" type="ORF">HUN41_00278</name>
</gene>
<evidence type="ECO:0000313" key="3">
    <source>
        <dbReference type="Proteomes" id="UP000515922"/>
    </source>
</evidence>
<dbReference type="EMBL" id="MT711976">
    <property type="protein sequence ID" value="QMP84142.1"/>
    <property type="molecule type" value="Genomic_DNA"/>
</dbReference>
<sequence length="55" mass="6271">MTVKLAKITDEDFGQARAEEITKQIERFSTLGVIRNAVETDDWTTNEPEILVDCE</sequence>
<reference evidence="1 3" key="1">
    <citation type="submission" date="2020-07" db="EMBL/GenBank/DDBJ databases">
        <title>Streptomyces phage Genome sequencing and assembly.</title>
        <authorList>
            <person name="Sharma V."/>
            <person name="Hardy A."/>
            <person name="Frunzke J."/>
        </authorList>
    </citation>
    <scope>NUCLEOTIDE SEQUENCE [LARGE SCALE GENOMIC DNA]</scope>
</reference>
<protein>
    <submittedName>
        <fullName evidence="1">Uncharacterized protein</fullName>
    </submittedName>
</protein>
<name>A0A7G4AVV2_9CAUD</name>
<proteinExistence type="predicted"/>
<dbReference type="Proteomes" id="UP000515922">
    <property type="component" value="Segment"/>
</dbReference>
<accession>A0A7G4AVV2</accession>
<evidence type="ECO:0000313" key="1">
    <source>
        <dbReference type="EMBL" id="QMP84142.1"/>
    </source>
</evidence>
<evidence type="ECO:0000313" key="2">
    <source>
        <dbReference type="EMBL" id="QMP84366.1"/>
    </source>
</evidence>
<keyword evidence="3" id="KW-1185">Reference proteome</keyword>
<organism evidence="1 3">
    <name type="scientific">Streptomyces phage Coruscant</name>
    <dbReference type="NCBI Taxonomy" id="2739834"/>
    <lineage>
        <taxon>Viruses</taxon>
        <taxon>Duplodnaviria</taxon>
        <taxon>Heunggongvirae</taxon>
        <taxon>Uroviricota</taxon>
        <taxon>Caudoviricetes</taxon>
        <taxon>Stanwilliamsviridae</taxon>
        <taxon>Boydwoodruffvirinae</taxon>
        <taxon>Coruscantvirus</taxon>
        <taxon>Coruscantvirus coruscant</taxon>
    </lineage>
</organism>